<sequence>MLQARINFGVVKHQRIRPAKNAFGYGVFTVSIPMRARKANTLLLQHHGLSDNC</sequence>
<dbReference type="eggNOG" id="COG3496">
    <property type="taxonomic scope" value="Bacteria"/>
</dbReference>
<name>B1XSF0_POLNS</name>
<proteinExistence type="predicted"/>
<dbReference type="AlphaFoldDB" id="B1XSF0"/>
<accession>B1XSF0</accession>
<dbReference type="HOGENOM" id="CLU_3064644_0_0_4"/>
<organism evidence="1">
    <name type="scientific">Polynucleobacter necessarius subsp. necessarius (strain STIR1)</name>
    <dbReference type="NCBI Taxonomy" id="452638"/>
    <lineage>
        <taxon>Bacteria</taxon>
        <taxon>Pseudomonadati</taxon>
        <taxon>Pseudomonadota</taxon>
        <taxon>Betaproteobacteria</taxon>
        <taxon>Burkholderiales</taxon>
        <taxon>Burkholderiaceae</taxon>
        <taxon>Polynucleobacter</taxon>
    </lineage>
</organism>
<protein>
    <submittedName>
        <fullName evidence="1">Uncharacterized protein</fullName>
    </submittedName>
</protein>
<reference evidence="1" key="1">
    <citation type="submission" date="2008-03" db="EMBL/GenBank/DDBJ databases">
        <title>Complete sequence of Polynucleobacter necessarius STIR1.</title>
        <authorList>
            <consortium name="US DOE Joint Genome Institute"/>
            <person name="Copeland A."/>
            <person name="Lucas S."/>
            <person name="Lapidus A."/>
            <person name="Barry K."/>
            <person name="Detter J.C."/>
            <person name="Glavina del Rio T."/>
            <person name="Hammon N."/>
            <person name="Israni S."/>
            <person name="Dalin E."/>
            <person name="Tice H."/>
            <person name="Pitluck S."/>
            <person name="Chain P."/>
            <person name="Malfatti S."/>
            <person name="Shin M."/>
            <person name="Vergez L."/>
            <person name="Schmutz J."/>
            <person name="Larimer F."/>
            <person name="Land M."/>
            <person name="Hauser L."/>
            <person name="Kyrpides N."/>
            <person name="Kim E."/>
            <person name="Hahn M."/>
            <person name="Richardson P."/>
        </authorList>
    </citation>
    <scope>NUCLEOTIDE SEQUENCE [LARGE SCALE GENOMIC DNA]</scope>
    <source>
        <strain evidence="1">STIR1</strain>
    </source>
</reference>
<dbReference type="EMBL" id="CP001010">
    <property type="protein sequence ID" value="ACB44749.1"/>
    <property type="molecule type" value="Genomic_DNA"/>
</dbReference>
<dbReference type="KEGG" id="pne:Pnec_1680"/>
<gene>
    <name evidence="1" type="ordered locus">Pnec_1680</name>
</gene>
<evidence type="ECO:0000313" key="1">
    <source>
        <dbReference type="EMBL" id="ACB44749.1"/>
    </source>
</evidence>